<dbReference type="AlphaFoldDB" id="A0AAU8J7A0"/>
<proteinExistence type="predicted"/>
<reference evidence="1" key="1">
    <citation type="submission" date="2024-07" db="EMBL/GenBank/DDBJ databases">
        <authorList>
            <person name="Kim Y.J."/>
            <person name="Jeong J.Y."/>
        </authorList>
    </citation>
    <scope>NUCLEOTIDE SEQUENCE</scope>
    <source>
        <strain evidence="1">GIHE-MW2</strain>
    </source>
</reference>
<protein>
    <submittedName>
        <fullName evidence="1">Dethiobiotin synthetase</fullName>
    </submittedName>
</protein>
<sequence length="115" mass="13121">MDYETAYQLLITQGNALFKPESEDDFLRRLQQGKPPIPGQVTAILLALKIVFEALHDAKTIQRELALAVYVLTMESQRLFEAGRKSQVDWPPLLKEDLYRISLAVQSLFSGVWQT</sequence>
<accession>A0AAU8J7A0</accession>
<evidence type="ECO:0000313" key="1">
    <source>
        <dbReference type="EMBL" id="XCM34612.1"/>
    </source>
</evidence>
<dbReference type="RefSeq" id="WP_054464484.1">
    <property type="nucleotide sequence ID" value="NZ_CP159837.1"/>
</dbReference>
<gene>
    <name evidence="1" type="ORF">ABWT76_003222</name>
</gene>
<name>A0AAU8J7A0_9CYAN</name>
<organism evidence="1">
    <name type="scientific">Planktothricoides raciborskii GIHE-MW2</name>
    <dbReference type="NCBI Taxonomy" id="2792601"/>
    <lineage>
        <taxon>Bacteria</taxon>
        <taxon>Bacillati</taxon>
        <taxon>Cyanobacteriota</taxon>
        <taxon>Cyanophyceae</taxon>
        <taxon>Oscillatoriophycideae</taxon>
        <taxon>Oscillatoriales</taxon>
        <taxon>Oscillatoriaceae</taxon>
        <taxon>Planktothricoides</taxon>
    </lineage>
</organism>
<dbReference type="EMBL" id="CP159837">
    <property type="protein sequence ID" value="XCM34612.1"/>
    <property type="molecule type" value="Genomic_DNA"/>
</dbReference>